<protein>
    <submittedName>
        <fullName evidence="3">Uncharacterized protein</fullName>
    </submittedName>
</protein>
<evidence type="ECO:0000256" key="1">
    <source>
        <dbReference type="ARBA" id="ARBA00035112"/>
    </source>
</evidence>
<keyword evidence="4" id="KW-1185">Reference proteome</keyword>
<evidence type="ECO:0000256" key="2">
    <source>
        <dbReference type="SAM" id="Phobius"/>
    </source>
</evidence>
<accession>A0A2L2TAJ5</accession>
<dbReference type="PANTHER" id="PTHR33365">
    <property type="entry name" value="YALI0B05434P"/>
    <property type="match status" value="1"/>
</dbReference>
<dbReference type="STRING" id="56646.A0A2L2TAJ5"/>
<feature type="transmembrane region" description="Helical" evidence="2">
    <location>
        <begin position="53"/>
        <end position="75"/>
    </location>
</feature>
<name>A0A2L2TAJ5_9HYPO</name>
<dbReference type="AlphaFoldDB" id="A0A2L2TAJ5"/>
<dbReference type="PANTHER" id="PTHR33365:SF12">
    <property type="entry name" value="TAT PATHWAY SIGNAL SEQUENCE"/>
    <property type="match status" value="1"/>
</dbReference>
<evidence type="ECO:0000313" key="3">
    <source>
        <dbReference type="EMBL" id="CEI67974.1"/>
    </source>
</evidence>
<keyword evidence="2" id="KW-0812">Transmembrane</keyword>
<dbReference type="InterPro" id="IPR021765">
    <property type="entry name" value="UstYa-like"/>
</dbReference>
<organism evidence="3 4">
    <name type="scientific">Fusarium venenatum</name>
    <dbReference type="NCBI Taxonomy" id="56646"/>
    <lineage>
        <taxon>Eukaryota</taxon>
        <taxon>Fungi</taxon>
        <taxon>Dikarya</taxon>
        <taxon>Ascomycota</taxon>
        <taxon>Pezizomycotina</taxon>
        <taxon>Sordariomycetes</taxon>
        <taxon>Hypocreomycetidae</taxon>
        <taxon>Hypocreales</taxon>
        <taxon>Nectriaceae</taxon>
        <taxon>Fusarium</taxon>
    </lineage>
</organism>
<keyword evidence="2" id="KW-0472">Membrane</keyword>
<dbReference type="EMBL" id="LN649231">
    <property type="protein sequence ID" value="CEI67974.1"/>
    <property type="molecule type" value="Genomic_DNA"/>
</dbReference>
<comment type="similarity">
    <text evidence="1">Belongs to the ustYa family.</text>
</comment>
<dbReference type="GO" id="GO:0043386">
    <property type="term" value="P:mycotoxin biosynthetic process"/>
    <property type="evidence" value="ECO:0007669"/>
    <property type="project" value="InterPro"/>
</dbReference>
<keyword evidence="2" id="KW-1133">Transmembrane helix</keyword>
<reference evidence="4" key="1">
    <citation type="submission" date="2014-10" db="EMBL/GenBank/DDBJ databases">
        <authorList>
            <person name="King R."/>
        </authorList>
    </citation>
    <scope>NUCLEOTIDE SEQUENCE [LARGE SCALE GENOMIC DNA]</scope>
    <source>
        <strain evidence="4">A3/5</strain>
    </source>
</reference>
<dbReference type="Pfam" id="PF11807">
    <property type="entry name" value="UstYa"/>
    <property type="match status" value="1"/>
</dbReference>
<dbReference type="Proteomes" id="UP000245910">
    <property type="component" value="Chromosome III"/>
</dbReference>
<proteinExistence type="inferred from homology"/>
<sequence>MSFNKEIEHDLLLSGEEEMSSDEIDAHSLVEKYSFPPPSKVLCRLRQFPWQAIVIHTGILVIYSAVLFFIVVPVWTSYQTGSEVAYTPFNPGLQAQVFQHKHSVYVGKPSYELDKAWRKVLKNSNIRITEEEIMQFPGLKEQAIELPDRGYFATPNVYHNLHCIKRLHHYMYPEYYFANITQEQKVANEYHNCELLTHF</sequence>
<evidence type="ECO:0000313" key="4">
    <source>
        <dbReference type="Proteomes" id="UP000245910"/>
    </source>
</evidence>